<dbReference type="SUPFAM" id="SSF81296">
    <property type="entry name" value="E set domains"/>
    <property type="match status" value="1"/>
</dbReference>
<evidence type="ECO:0000259" key="17">
    <source>
        <dbReference type="Pfam" id="PF01007"/>
    </source>
</evidence>
<keyword evidence="7 15" id="KW-0851">Voltage-gated channel</keyword>
<keyword evidence="9 16" id="KW-1133">Transmembrane helix</keyword>
<evidence type="ECO:0000256" key="6">
    <source>
        <dbReference type="ARBA" id="ARBA00022692"/>
    </source>
</evidence>
<evidence type="ECO:0000256" key="12">
    <source>
        <dbReference type="ARBA" id="ARBA00023303"/>
    </source>
</evidence>
<keyword evidence="8 15" id="KW-0630">Potassium</keyword>
<comment type="caution">
    <text evidence="19">The sequence shown here is derived from an EMBL/GenBank/DDBJ whole genome shotgun (WGS) entry which is preliminary data.</text>
</comment>
<dbReference type="SUPFAM" id="SSF81324">
    <property type="entry name" value="Voltage-gated potassium channels"/>
    <property type="match status" value="1"/>
</dbReference>
<evidence type="ECO:0000256" key="16">
    <source>
        <dbReference type="SAM" id="Phobius"/>
    </source>
</evidence>
<dbReference type="PRINTS" id="PR01320">
    <property type="entry name" value="KIRCHANNEL"/>
</dbReference>
<evidence type="ECO:0000256" key="1">
    <source>
        <dbReference type="ARBA" id="ARBA00004141"/>
    </source>
</evidence>
<dbReference type="InterPro" id="IPR040445">
    <property type="entry name" value="Kir_TM"/>
</dbReference>
<dbReference type="PANTHER" id="PTHR11767:SF102">
    <property type="entry name" value="INWARDLY RECTIFYING POTASSIUM CHANNEL 1, ISOFORM F"/>
    <property type="match status" value="1"/>
</dbReference>
<dbReference type="InterPro" id="IPR041647">
    <property type="entry name" value="IRK_C"/>
</dbReference>
<dbReference type="InterPro" id="IPR014756">
    <property type="entry name" value="Ig_E-set"/>
</dbReference>
<comment type="subcellular location">
    <subcellularLocation>
        <location evidence="1 15">Membrane</location>
        <topology evidence="1 15">Multi-pass membrane protein</topology>
    </subcellularLocation>
</comment>
<dbReference type="AlphaFoldDB" id="A0A815DM99"/>
<dbReference type="FunFam" id="1.10.287.70:FF:000019">
    <property type="entry name" value="G protein-activated inward rectifier potassium channel 1"/>
    <property type="match status" value="1"/>
</dbReference>
<dbReference type="GO" id="GO:0034765">
    <property type="term" value="P:regulation of monoatomic ion transmembrane transport"/>
    <property type="evidence" value="ECO:0007669"/>
    <property type="project" value="TreeGrafter"/>
</dbReference>
<evidence type="ECO:0000256" key="11">
    <source>
        <dbReference type="ARBA" id="ARBA00023136"/>
    </source>
</evidence>
<dbReference type="GO" id="GO:0005886">
    <property type="term" value="C:plasma membrane"/>
    <property type="evidence" value="ECO:0007669"/>
    <property type="project" value="TreeGrafter"/>
</dbReference>
<feature type="transmembrane region" description="Helical" evidence="16">
    <location>
        <begin position="158"/>
        <end position="181"/>
    </location>
</feature>
<dbReference type="GO" id="GO:1990573">
    <property type="term" value="P:potassium ion import across plasma membrane"/>
    <property type="evidence" value="ECO:0007669"/>
    <property type="project" value="TreeGrafter"/>
</dbReference>
<dbReference type="PANTHER" id="PTHR11767">
    <property type="entry name" value="INWARD RECTIFIER POTASSIUM CHANNEL"/>
    <property type="match status" value="1"/>
</dbReference>
<comment type="similarity">
    <text evidence="2">Belongs to the inward rectifier-type potassium channel (TC 1.A.2.1) family. KCNJ3 subfamily.</text>
</comment>
<feature type="transmembrane region" description="Helical" evidence="16">
    <location>
        <begin position="73"/>
        <end position="100"/>
    </location>
</feature>
<feature type="domain" description="Potassium channel inwardly rectifying transmembrane" evidence="17">
    <location>
        <begin position="43"/>
        <end position="186"/>
    </location>
</feature>
<evidence type="ECO:0000256" key="8">
    <source>
        <dbReference type="ARBA" id="ARBA00022958"/>
    </source>
</evidence>
<evidence type="ECO:0000256" key="15">
    <source>
        <dbReference type="RuleBase" id="RU003822"/>
    </source>
</evidence>
<feature type="domain" description="Inward rectifier potassium channel C-terminal" evidence="18">
    <location>
        <begin position="194"/>
        <end position="365"/>
    </location>
</feature>
<evidence type="ECO:0000256" key="2">
    <source>
        <dbReference type="ARBA" id="ARBA00009002"/>
    </source>
</evidence>
<dbReference type="FunFam" id="2.60.40.1400:FF:000006">
    <property type="entry name" value="G protein-activated inward rectifier potassium channel 1"/>
    <property type="match status" value="1"/>
</dbReference>
<dbReference type="Proteomes" id="UP000663870">
    <property type="component" value="Unassembled WGS sequence"/>
</dbReference>
<dbReference type="EMBL" id="CAJNOL010003775">
    <property type="protein sequence ID" value="CAF1573640.1"/>
    <property type="molecule type" value="Genomic_DNA"/>
</dbReference>
<evidence type="ECO:0000256" key="14">
    <source>
        <dbReference type="ARBA" id="ARBA00032145"/>
    </source>
</evidence>
<evidence type="ECO:0000256" key="9">
    <source>
        <dbReference type="ARBA" id="ARBA00022989"/>
    </source>
</evidence>
<dbReference type="Gene3D" id="1.10.287.70">
    <property type="match status" value="1"/>
</dbReference>
<evidence type="ECO:0000256" key="10">
    <source>
        <dbReference type="ARBA" id="ARBA00023065"/>
    </source>
</evidence>
<evidence type="ECO:0000256" key="13">
    <source>
        <dbReference type="ARBA" id="ARBA00031390"/>
    </source>
</evidence>
<dbReference type="Proteomes" id="UP000663854">
    <property type="component" value="Unassembled WGS sequence"/>
</dbReference>
<dbReference type="PIRSF" id="PIRSF005465">
    <property type="entry name" value="GIRK_kir"/>
    <property type="match status" value="1"/>
</dbReference>
<evidence type="ECO:0000256" key="4">
    <source>
        <dbReference type="ARBA" id="ARBA00022448"/>
    </source>
</evidence>
<dbReference type="Pfam" id="PF17655">
    <property type="entry name" value="IRK_C"/>
    <property type="match status" value="1"/>
</dbReference>
<accession>A0A815DM99</accession>
<dbReference type="InterPro" id="IPR013518">
    <property type="entry name" value="K_chnl_inward-rec_Kir_cyto"/>
</dbReference>
<dbReference type="InterPro" id="IPR016449">
    <property type="entry name" value="K_chnl_inward-rec_Kir"/>
</dbReference>
<reference evidence="19" key="1">
    <citation type="submission" date="2021-02" db="EMBL/GenBank/DDBJ databases">
        <authorList>
            <person name="Nowell W R."/>
        </authorList>
    </citation>
    <scope>NUCLEOTIDE SEQUENCE</scope>
</reference>
<evidence type="ECO:0000259" key="18">
    <source>
        <dbReference type="Pfam" id="PF17655"/>
    </source>
</evidence>
<evidence type="ECO:0000256" key="7">
    <source>
        <dbReference type="ARBA" id="ARBA00022882"/>
    </source>
</evidence>
<keyword evidence="4 15" id="KW-0813">Transport</keyword>
<keyword evidence="12 15" id="KW-0407">Ion channel</keyword>
<keyword evidence="5 15" id="KW-0633">Potassium transport</keyword>
<keyword evidence="10 15" id="KW-0406">Ion transport</keyword>
<evidence type="ECO:0000313" key="21">
    <source>
        <dbReference type="Proteomes" id="UP000663854"/>
    </source>
</evidence>
<evidence type="ECO:0000313" key="20">
    <source>
        <dbReference type="EMBL" id="CAF1573640.1"/>
    </source>
</evidence>
<evidence type="ECO:0000256" key="5">
    <source>
        <dbReference type="ARBA" id="ARBA00022538"/>
    </source>
</evidence>
<proteinExistence type="inferred from homology"/>
<keyword evidence="22" id="KW-1185">Reference proteome</keyword>
<dbReference type="Pfam" id="PF01007">
    <property type="entry name" value="IRK"/>
    <property type="match status" value="1"/>
</dbReference>
<keyword evidence="11 16" id="KW-0472">Membrane</keyword>
<keyword evidence="6 15" id="KW-0812">Transmembrane</keyword>
<dbReference type="GO" id="GO:0034702">
    <property type="term" value="C:monoatomic ion channel complex"/>
    <property type="evidence" value="ECO:0007669"/>
    <property type="project" value="UniProtKB-KW"/>
</dbReference>
<dbReference type="EMBL" id="CAJNOH010002571">
    <property type="protein sequence ID" value="CAF1300160.1"/>
    <property type="molecule type" value="Genomic_DNA"/>
</dbReference>
<evidence type="ECO:0000256" key="3">
    <source>
        <dbReference type="ARBA" id="ARBA00015495"/>
    </source>
</evidence>
<sequence>MVEFPLFKSSRLNRAIRQISSSINARSYARQENVISSSRQRLITKEGDIYFRRLNIEDRCRYLRDIFTSLLDLPWIIILILFVSCFVISWLLFAIIWYGIMIVHGDFSNKTLNVTDNNHIPCVIGVKSFRGSLLFSIETQQTIGYGIRAVTEECPAGVAVLIIQSCFGLILQALWVGLIYTKLSRPRKRRRTLIWSRHAVISLRDGILTLQCRLGDMRHRSTLNEAHIRMYFISKRQTKENEIIPLNLLDMDVGFDLGKDRLFLNWPLIIEHKIDSRSPLYEMNKETFSKEKFEILVVLEGIIEPTGMVTQARTSYMPEEILWGRRFQRMIHFNKDYYSLDYSKFDSIIEDNSTPDCSAKQLYEQTNNN</sequence>
<dbReference type="GO" id="GO:0005242">
    <property type="term" value="F:inward rectifier potassium channel activity"/>
    <property type="evidence" value="ECO:0007669"/>
    <property type="project" value="InterPro"/>
</dbReference>
<gene>
    <name evidence="20" type="ORF">JXQ802_LOCUS45456</name>
    <name evidence="19" type="ORF">PYM288_LOCUS29870</name>
</gene>
<organism evidence="19 21">
    <name type="scientific">Rotaria sordida</name>
    <dbReference type="NCBI Taxonomy" id="392033"/>
    <lineage>
        <taxon>Eukaryota</taxon>
        <taxon>Metazoa</taxon>
        <taxon>Spiralia</taxon>
        <taxon>Gnathifera</taxon>
        <taxon>Rotifera</taxon>
        <taxon>Eurotatoria</taxon>
        <taxon>Bdelloidea</taxon>
        <taxon>Philodinida</taxon>
        <taxon>Philodinidae</taxon>
        <taxon>Rotaria</taxon>
    </lineage>
</organism>
<protein>
    <recommendedName>
        <fullName evidence="3">G protein-activated inward rectifier potassium channel 1</fullName>
    </recommendedName>
    <alternativeName>
        <fullName evidence="14">Inward rectifier K(+) channel Kir3.1</fullName>
    </alternativeName>
    <alternativeName>
        <fullName evidence="13">Potassium channel, inwardly rectifying subfamily J member 3</fullName>
    </alternativeName>
</protein>
<evidence type="ECO:0000313" key="19">
    <source>
        <dbReference type="EMBL" id="CAF1300160.1"/>
    </source>
</evidence>
<evidence type="ECO:0000313" key="22">
    <source>
        <dbReference type="Proteomes" id="UP000663870"/>
    </source>
</evidence>
<dbReference type="Gene3D" id="2.60.40.1400">
    <property type="entry name" value="G protein-activated inward rectifier potassium channel 1"/>
    <property type="match status" value="1"/>
</dbReference>
<name>A0A815DM99_9BILA</name>